<accession>A0ABT1DHZ6</accession>
<evidence type="ECO:0000313" key="2">
    <source>
        <dbReference type="EMBL" id="MCO8269695.1"/>
    </source>
</evidence>
<evidence type="ECO:0000256" key="1">
    <source>
        <dbReference type="SAM" id="MobiDB-lite"/>
    </source>
</evidence>
<dbReference type="Proteomes" id="UP001523369">
    <property type="component" value="Unassembled WGS sequence"/>
</dbReference>
<feature type="region of interest" description="Disordered" evidence="1">
    <location>
        <begin position="63"/>
        <end position="85"/>
    </location>
</feature>
<organism evidence="2 3">
    <name type="scientific">Paractinoplanes aksuensis</name>
    <dbReference type="NCBI Taxonomy" id="2939490"/>
    <lineage>
        <taxon>Bacteria</taxon>
        <taxon>Bacillati</taxon>
        <taxon>Actinomycetota</taxon>
        <taxon>Actinomycetes</taxon>
        <taxon>Micromonosporales</taxon>
        <taxon>Micromonosporaceae</taxon>
        <taxon>Paractinoplanes</taxon>
    </lineage>
</organism>
<proteinExistence type="predicted"/>
<reference evidence="2 3" key="1">
    <citation type="submission" date="2022-06" db="EMBL/GenBank/DDBJ databases">
        <title>New Species of the Genus Actinoplanes, ActinopZanes ferrugineus.</title>
        <authorList>
            <person name="Ding P."/>
        </authorList>
    </citation>
    <scope>NUCLEOTIDE SEQUENCE [LARGE SCALE GENOMIC DNA]</scope>
    <source>
        <strain evidence="2 3">TRM88003</strain>
    </source>
</reference>
<feature type="compositionally biased region" description="Basic and acidic residues" evidence="1">
    <location>
        <begin position="76"/>
        <end position="85"/>
    </location>
</feature>
<name>A0ABT1DHZ6_9ACTN</name>
<gene>
    <name evidence="2" type="ORF">M1L60_03710</name>
</gene>
<dbReference type="RefSeq" id="WP_253235827.1">
    <property type="nucleotide sequence ID" value="NZ_JAMYJR010000002.1"/>
</dbReference>
<comment type="caution">
    <text evidence="2">The sequence shown here is derived from an EMBL/GenBank/DDBJ whole genome shotgun (WGS) entry which is preliminary data.</text>
</comment>
<sequence>MITGSARAQQRVATFAIDAEIRFAGPAERAAFADDLTAAVTELVGRHHSEKGRKHRLVVAVHPALDSAAPPPRTEPAAERDGGGV</sequence>
<keyword evidence="3" id="KW-1185">Reference proteome</keyword>
<dbReference type="EMBL" id="JAMYJR010000002">
    <property type="protein sequence ID" value="MCO8269695.1"/>
    <property type="molecule type" value="Genomic_DNA"/>
</dbReference>
<protein>
    <submittedName>
        <fullName evidence="2">Uncharacterized protein</fullName>
    </submittedName>
</protein>
<evidence type="ECO:0000313" key="3">
    <source>
        <dbReference type="Proteomes" id="UP001523369"/>
    </source>
</evidence>